<dbReference type="Proteomes" id="UP001585018">
    <property type="component" value="Unassembled WGS sequence"/>
</dbReference>
<dbReference type="InterPro" id="IPR051781">
    <property type="entry name" value="Metallo-dep_Hydrolase"/>
</dbReference>
<dbReference type="InterPro" id="IPR032466">
    <property type="entry name" value="Metal_Hydrolase"/>
</dbReference>
<dbReference type="SUPFAM" id="SSF51556">
    <property type="entry name" value="Metallo-dependent hydrolases"/>
    <property type="match status" value="1"/>
</dbReference>
<dbReference type="InterPro" id="IPR006680">
    <property type="entry name" value="Amidohydro-rel"/>
</dbReference>
<comment type="caution">
    <text evidence="2">The sequence shown here is derived from an EMBL/GenBank/DDBJ whole genome shotgun (WGS) entry which is preliminary data.</text>
</comment>
<organism evidence="2 3">
    <name type="scientific">Streptomyces parvulus</name>
    <dbReference type="NCBI Taxonomy" id="146923"/>
    <lineage>
        <taxon>Bacteria</taxon>
        <taxon>Bacillati</taxon>
        <taxon>Actinomycetota</taxon>
        <taxon>Actinomycetes</taxon>
        <taxon>Kitasatosporales</taxon>
        <taxon>Streptomycetaceae</taxon>
        <taxon>Streptomyces</taxon>
    </lineage>
</organism>
<name>A0ABV5DF09_9ACTN</name>
<dbReference type="PANTHER" id="PTHR43135:SF3">
    <property type="entry name" value="ALPHA-D-RIBOSE 1-METHYLPHOSPHONATE 5-TRIPHOSPHATE DIPHOSPHATASE"/>
    <property type="match status" value="1"/>
</dbReference>
<evidence type="ECO:0000313" key="3">
    <source>
        <dbReference type="Proteomes" id="UP001585018"/>
    </source>
</evidence>
<evidence type="ECO:0000259" key="1">
    <source>
        <dbReference type="Pfam" id="PF01979"/>
    </source>
</evidence>
<dbReference type="Pfam" id="PF01979">
    <property type="entry name" value="Amidohydro_1"/>
    <property type="match status" value="1"/>
</dbReference>
<feature type="domain" description="Amidohydrolase-related" evidence="1">
    <location>
        <begin position="52"/>
        <end position="421"/>
    </location>
</feature>
<sequence>MKDLAIVGATVVDGTGSAPTKANVLLRDERIVSVGTQPPPVGAEVIDATGKFVIPGLMDANVHFIAPPPERLLKEEGRYHEMALESAAVALRAGLTTVFDTYGPLEPLVKARDLINGGGAVGSRMFIGGNIIGFSGPLSPDFFGSSPIIGSDTIARINEVFEAGVGADLLWLPAEQVRDRVRSYLDRGLADLVKYGSSGHQQMDHILFSERTQRMIVEEAHRAGLTAQAHSTTPESLRMEVEAGADLLQHPDASGRHPIPDDLLDDIVRRQIPCACMVQTERYVAWNEAHGIPPMQWLHATKDVNDRRLIDAGARILLTTDAYLTRPELRFTAMAPLLQGDDLLTELGEGHFLWLEAVAERGMRPMDALLAATRNIAEAYGKADELGTVESGKRADLVILDGDPLADPRNYRRIADVFKDGARIDRDALPESPWAEVRDAD</sequence>
<protein>
    <submittedName>
        <fullName evidence="2">Amidohydrolase family protein</fullName>
    </submittedName>
</protein>
<dbReference type="InterPro" id="IPR011059">
    <property type="entry name" value="Metal-dep_hydrolase_composite"/>
</dbReference>
<accession>A0ABV5DF09</accession>
<proteinExistence type="predicted"/>
<reference evidence="2 3" key="1">
    <citation type="submission" date="2024-01" db="EMBL/GenBank/DDBJ databases">
        <title>Genome mining of biosynthetic gene clusters to explore secondary metabolites of Streptomyces sp.</title>
        <authorList>
            <person name="Baig A."/>
            <person name="Ajitkumar Shintre N."/>
            <person name="Kumar H."/>
            <person name="Anbarasu A."/>
            <person name="Ramaiah S."/>
        </authorList>
    </citation>
    <scope>NUCLEOTIDE SEQUENCE [LARGE SCALE GENOMIC DNA]</scope>
    <source>
        <strain evidence="2 3">A03</strain>
    </source>
</reference>
<keyword evidence="3" id="KW-1185">Reference proteome</keyword>
<dbReference type="RefSeq" id="WP_376719325.1">
    <property type="nucleotide sequence ID" value="NZ_JAYMRR010000011.1"/>
</dbReference>
<evidence type="ECO:0000313" key="2">
    <source>
        <dbReference type="EMBL" id="MFB8751264.1"/>
    </source>
</evidence>
<dbReference type="Gene3D" id="3.20.20.140">
    <property type="entry name" value="Metal-dependent hydrolases"/>
    <property type="match status" value="1"/>
</dbReference>
<dbReference type="Gene3D" id="2.30.40.10">
    <property type="entry name" value="Urease, subunit C, domain 1"/>
    <property type="match status" value="1"/>
</dbReference>
<dbReference type="PANTHER" id="PTHR43135">
    <property type="entry name" value="ALPHA-D-RIBOSE 1-METHYLPHOSPHONATE 5-TRIPHOSPHATE DIPHOSPHATASE"/>
    <property type="match status" value="1"/>
</dbReference>
<dbReference type="SUPFAM" id="SSF51338">
    <property type="entry name" value="Composite domain of metallo-dependent hydrolases"/>
    <property type="match status" value="1"/>
</dbReference>
<gene>
    <name evidence="2" type="ORF">VSS30_20900</name>
</gene>
<dbReference type="EMBL" id="JAYMRR010000011">
    <property type="protein sequence ID" value="MFB8751264.1"/>
    <property type="molecule type" value="Genomic_DNA"/>
</dbReference>